<gene>
    <name evidence="1" type="ORF">BZG36_03095</name>
</gene>
<dbReference type="Proteomes" id="UP000242875">
    <property type="component" value="Unassembled WGS sequence"/>
</dbReference>
<name>A0A261XZ87_9FUNG</name>
<dbReference type="Pfam" id="PF10184">
    <property type="entry name" value="DUF2358"/>
    <property type="match status" value="1"/>
</dbReference>
<reference evidence="1 2" key="1">
    <citation type="journal article" date="2017" name="Mycologia">
        <title>Bifiguratus adelaidae, gen. et sp. nov., a new member of Mucoromycotina in endophytic and soil-dwelling habitats.</title>
        <authorList>
            <person name="Torres-Cruz T.J."/>
            <person name="Billingsley Tobias T.L."/>
            <person name="Almatruk M."/>
            <person name="Hesse C."/>
            <person name="Kuske C.R."/>
            <person name="Desiro A."/>
            <person name="Benucci G.M."/>
            <person name="Bonito G."/>
            <person name="Stajich J.E."/>
            <person name="Dunlap C."/>
            <person name="Arnold A.E."/>
            <person name="Porras-Alfaro A."/>
        </authorList>
    </citation>
    <scope>NUCLEOTIDE SEQUENCE [LARGE SCALE GENOMIC DNA]</scope>
    <source>
        <strain evidence="1 2">AZ0501</strain>
    </source>
</reference>
<dbReference type="AlphaFoldDB" id="A0A261XZ87"/>
<dbReference type="InterPro" id="IPR018790">
    <property type="entry name" value="DUF2358"/>
</dbReference>
<comment type="caution">
    <text evidence="1">The sequence shown here is derived from an EMBL/GenBank/DDBJ whole genome shotgun (WGS) entry which is preliminary data.</text>
</comment>
<dbReference type="PANTHER" id="PTHR31094:SF2">
    <property type="entry name" value="RIKEN CDNA 2310061I04 GENE"/>
    <property type="match status" value="1"/>
</dbReference>
<evidence type="ECO:0000313" key="2">
    <source>
        <dbReference type="Proteomes" id="UP000242875"/>
    </source>
</evidence>
<sequence length="299" mass="33745">MASKLAERSCRELSTLRCICRPSLPLVQPSSRRFLSATRRCEQQEDQQGADDYTLNVGRAISALQNDLPLFFDQGLADTSIYSNNIILYDPHYTGMHVEGKHVYIGVSNMLRWSLGLWFDDILFSVTKIRTYMENEEDGGDDMDGGGVTHFNAFQGFSSTLPSIIPGPSQSIELSHMSLPTSSILSSLQHNQRSLSTIPKSSDKIVRLYVRWKLEATPRTLLLLPDTSSTPSLPQNRSQYEGLFLYKFDQHGHVCEHRIESVVPSPSRRALTLHGLGSLWWRLRGALTRRRQPELGIPL</sequence>
<dbReference type="EMBL" id="MVBO01000079">
    <property type="protein sequence ID" value="OZJ03564.1"/>
    <property type="molecule type" value="Genomic_DNA"/>
</dbReference>
<dbReference type="OrthoDB" id="1099063at2759"/>
<organism evidence="1 2">
    <name type="scientific">Bifiguratus adelaidae</name>
    <dbReference type="NCBI Taxonomy" id="1938954"/>
    <lineage>
        <taxon>Eukaryota</taxon>
        <taxon>Fungi</taxon>
        <taxon>Fungi incertae sedis</taxon>
        <taxon>Mucoromycota</taxon>
        <taxon>Mucoromycotina</taxon>
        <taxon>Endogonomycetes</taxon>
        <taxon>Endogonales</taxon>
        <taxon>Endogonales incertae sedis</taxon>
        <taxon>Bifiguratus</taxon>
    </lineage>
</organism>
<evidence type="ECO:0000313" key="1">
    <source>
        <dbReference type="EMBL" id="OZJ03564.1"/>
    </source>
</evidence>
<proteinExistence type="predicted"/>
<keyword evidence="2" id="KW-1185">Reference proteome</keyword>
<accession>A0A261XZ87</accession>
<protein>
    <submittedName>
        <fullName evidence="1">Uncharacterized protein</fullName>
    </submittedName>
</protein>
<dbReference type="PANTHER" id="PTHR31094">
    <property type="entry name" value="RIKEN CDNA 2310061I04 GENE"/>
    <property type="match status" value="1"/>
</dbReference>